<evidence type="ECO:0000313" key="2">
    <source>
        <dbReference type="EMBL" id="CAB4657391.1"/>
    </source>
</evidence>
<sequence>MCRAAGSCTELGTDPAQWSKNAPLMPPKFFGEALEHFVTAYHFAEAEDLDASLVELEKTRSEDLRRWFVEHGQMSGWHHRVKALNLPKPIAYTGPLETERSIRAFEPTVYERDGYTCRYCSIKVIDTKALLRFEKLVGPQNFKVKGKSNQIRHGVALVFRATADHVIPISFGGRTNLENLVTSCWSCNYGKYNALLEQMGLGDPRDRSVEPLTDWNGLR</sequence>
<dbReference type="PANTHER" id="PTHR33877:SF2">
    <property type="entry name" value="OS07G0170200 PROTEIN"/>
    <property type="match status" value="1"/>
</dbReference>
<evidence type="ECO:0000259" key="1">
    <source>
        <dbReference type="SMART" id="SM00507"/>
    </source>
</evidence>
<proteinExistence type="predicted"/>
<dbReference type="InterPro" id="IPR052892">
    <property type="entry name" value="NA-targeting_endonuclease"/>
</dbReference>
<dbReference type="GO" id="GO:0003676">
    <property type="term" value="F:nucleic acid binding"/>
    <property type="evidence" value="ECO:0007669"/>
    <property type="project" value="InterPro"/>
</dbReference>
<dbReference type="Gene3D" id="1.10.30.50">
    <property type="match status" value="1"/>
</dbReference>
<dbReference type="GO" id="GO:0008270">
    <property type="term" value="F:zinc ion binding"/>
    <property type="evidence" value="ECO:0007669"/>
    <property type="project" value="InterPro"/>
</dbReference>
<dbReference type="InterPro" id="IPR003615">
    <property type="entry name" value="HNH_nuc"/>
</dbReference>
<dbReference type="SMART" id="SM00507">
    <property type="entry name" value="HNHc"/>
    <property type="match status" value="1"/>
</dbReference>
<dbReference type="AlphaFoldDB" id="A0A6J6L6J5"/>
<dbReference type="Pfam" id="PF01844">
    <property type="entry name" value="HNH"/>
    <property type="match status" value="1"/>
</dbReference>
<accession>A0A6J6L6J5</accession>
<feature type="domain" description="HNH nuclease" evidence="1">
    <location>
        <begin position="139"/>
        <end position="189"/>
    </location>
</feature>
<dbReference type="PANTHER" id="PTHR33877">
    <property type="entry name" value="SLL1193 PROTEIN"/>
    <property type="match status" value="1"/>
</dbReference>
<name>A0A6J6L6J5_9ZZZZ</name>
<dbReference type="CDD" id="cd00085">
    <property type="entry name" value="HNHc"/>
    <property type="match status" value="1"/>
</dbReference>
<dbReference type="EMBL" id="CAEZWL010000025">
    <property type="protein sequence ID" value="CAB4657391.1"/>
    <property type="molecule type" value="Genomic_DNA"/>
</dbReference>
<protein>
    <submittedName>
        <fullName evidence="2">Unannotated protein</fullName>
    </submittedName>
</protein>
<organism evidence="2">
    <name type="scientific">freshwater metagenome</name>
    <dbReference type="NCBI Taxonomy" id="449393"/>
    <lineage>
        <taxon>unclassified sequences</taxon>
        <taxon>metagenomes</taxon>
        <taxon>ecological metagenomes</taxon>
    </lineage>
</organism>
<dbReference type="InterPro" id="IPR002711">
    <property type="entry name" value="HNH"/>
</dbReference>
<gene>
    <name evidence="2" type="ORF">UFOPK2243_00899</name>
</gene>
<reference evidence="2" key="1">
    <citation type="submission" date="2020-05" db="EMBL/GenBank/DDBJ databases">
        <authorList>
            <person name="Chiriac C."/>
            <person name="Salcher M."/>
            <person name="Ghai R."/>
            <person name="Kavagutti S V."/>
        </authorList>
    </citation>
    <scope>NUCLEOTIDE SEQUENCE</scope>
</reference>
<dbReference type="GO" id="GO:0004519">
    <property type="term" value="F:endonuclease activity"/>
    <property type="evidence" value="ECO:0007669"/>
    <property type="project" value="InterPro"/>
</dbReference>